<dbReference type="PANTHER" id="PTHR43033:SF1">
    <property type="entry name" value="TRNA(ILE)-LYSIDINE SYNTHASE-RELATED"/>
    <property type="match status" value="1"/>
</dbReference>
<comment type="subcellular location">
    <subcellularLocation>
        <location evidence="1 8">Cytoplasm</location>
    </subcellularLocation>
</comment>
<accession>A0A343J988</accession>
<dbReference type="SUPFAM" id="SSF52402">
    <property type="entry name" value="Adenine nucleotide alpha hydrolases-like"/>
    <property type="match status" value="1"/>
</dbReference>
<dbReference type="InterPro" id="IPR012795">
    <property type="entry name" value="tRNA_Ile_lys_synt_N"/>
</dbReference>
<dbReference type="Pfam" id="PF11734">
    <property type="entry name" value="TilS_C"/>
    <property type="match status" value="1"/>
</dbReference>
<comment type="similarity">
    <text evidence="8">Belongs to the tRNA(Ile)-lysidine synthase family.</text>
</comment>
<dbReference type="SUPFAM" id="SSF82829">
    <property type="entry name" value="MesJ substrate recognition domain-like"/>
    <property type="match status" value="1"/>
</dbReference>
<evidence type="ECO:0000256" key="4">
    <source>
        <dbReference type="ARBA" id="ARBA00022694"/>
    </source>
</evidence>
<feature type="binding site" evidence="8">
    <location>
        <begin position="26"/>
        <end position="31"/>
    </location>
    <ligand>
        <name>ATP</name>
        <dbReference type="ChEBI" id="CHEBI:30616"/>
    </ligand>
</feature>
<keyword evidence="3 8" id="KW-0436">Ligase</keyword>
<keyword evidence="5 8" id="KW-0547">Nucleotide-binding</keyword>
<dbReference type="NCBIfam" id="TIGR02433">
    <property type="entry name" value="lysidine_TilS_C"/>
    <property type="match status" value="1"/>
</dbReference>
<evidence type="ECO:0000256" key="2">
    <source>
        <dbReference type="ARBA" id="ARBA00022490"/>
    </source>
</evidence>
<comment type="catalytic activity">
    <reaction evidence="7 8">
        <text>cytidine(34) in tRNA(Ile2) + L-lysine + ATP = lysidine(34) in tRNA(Ile2) + AMP + diphosphate + H(+)</text>
        <dbReference type="Rhea" id="RHEA:43744"/>
        <dbReference type="Rhea" id="RHEA-COMP:10625"/>
        <dbReference type="Rhea" id="RHEA-COMP:10670"/>
        <dbReference type="ChEBI" id="CHEBI:15378"/>
        <dbReference type="ChEBI" id="CHEBI:30616"/>
        <dbReference type="ChEBI" id="CHEBI:32551"/>
        <dbReference type="ChEBI" id="CHEBI:33019"/>
        <dbReference type="ChEBI" id="CHEBI:82748"/>
        <dbReference type="ChEBI" id="CHEBI:83665"/>
        <dbReference type="ChEBI" id="CHEBI:456215"/>
        <dbReference type="EC" id="6.3.4.19"/>
    </reaction>
</comment>
<organism evidence="10 11">
    <name type="scientific">Clostridium isatidis</name>
    <dbReference type="NCBI Taxonomy" id="182773"/>
    <lineage>
        <taxon>Bacteria</taxon>
        <taxon>Bacillati</taxon>
        <taxon>Bacillota</taxon>
        <taxon>Clostridia</taxon>
        <taxon>Eubacteriales</taxon>
        <taxon>Clostridiaceae</taxon>
        <taxon>Clostridium</taxon>
    </lineage>
</organism>
<dbReference type="GO" id="GO:0005737">
    <property type="term" value="C:cytoplasm"/>
    <property type="evidence" value="ECO:0007669"/>
    <property type="project" value="UniProtKB-SubCell"/>
</dbReference>
<evidence type="ECO:0000259" key="9">
    <source>
        <dbReference type="SMART" id="SM00977"/>
    </source>
</evidence>
<dbReference type="EC" id="6.3.4.19" evidence="8"/>
<dbReference type="InterPro" id="IPR011063">
    <property type="entry name" value="TilS/TtcA_N"/>
</dbReference>
<evidence type="ECO:0000256" key="3">
    <source>
        <dbReference type="ARBA" id="ARBA00022598"/>
    </source>
</evidence>
<dbReference type="NCBIfam" id="TIGR02432">
    <property type="entry name" value="lysidine_TilS_N"/>
    <property type="match status" value="1"/>
</dbReference>
<dbReference type="EMBL" id="CP016786">
    <property type="protein sequence ID" value="ASW42096.1"/>
    <property type="molecule type" value="Genomic_DNA"/>
</dbReference>
<dbReference type="GO" id="GO:0005524">
    <property type="term" value="F:ATP binding"/>
    <property type="evidence" value="ECO:0007669"/>
    <property type="project" value="UniProtKB-UniRule"/>
</dbReference>
<gene>
    <name evidence="8" type="primary">tilS</name>
    <name evidence="10" type="ORF">BEN51_00860</name>
</gene>
<dbReference type="SMART" id="SM00977">
    <property type="entry name" value="TilS_C"/>
    <property type="match status" value="1"/>
</dbReference>
<evidence type="ECO:0000313" key="10">
    <source>
        <dbReference type="EMBL" id="ASW42096.1"/>
    </source>
</evidence>
<comment type="function">
    <text evidence="8">Ligates lysine onto the cytidine present at position 34 of the AUA codon-specific tRNA(Ile) that contains the anticodon CAU, in an ATP-dependent manner. Cytidine is converted to lysidine, thus changing the amino acid specificity of the tRNA from methionine to isoleucine.</text>
</comment>
<dbReference type="Gene3D" id="3.40.50.620">
    <property type="entry name" value="HUPs"/>
    <property type="match status" value="1"/>
</dbReference>
<reference evidence="10 11" key="1">
    <citation type="submission" date="2016-08" db="EMBL/GenBank/DDBJ databases">
        <title>Complete Genome Sequence Of The Indigo Reducing Clostridium isatidis DSM15098.</title>
        <authorList>
            <person name="Little G.T."/>
            <person name="Minton N.P."/>
        </authorList>
    </citation>
    <scope>NUCLEOTIDE SEQUENCE [LARGE SCALE GENOMIC DNA]</scope>
    <source>
        <strain evidence="10 11">DSM 15098</strain>
    </source>
</reference>
<evidence type="ECO:0000313" key="11">
    <source>
        <dbReference type="Proteomes" id="UP000264883"/>
    </source>
</evidence>
<dbReference type="GO" id="GO:0032267">
    <property type="term" value="F:tRNA(Ile)-lysidine synthase activity"/>
    <property type="evidence" value="ECO:0007669"/>
    <property type="project" value="UniProtKB-EC"/>
</dbReference>
<dbReference type="GO" id="GO:0006400">
    <property type="term" value="P:tRNA modification"/>
    <property type="evidence" value="ECO:0007669"/>
    <property type="project" value="UniProtKB-UniRule"/>
</dbReference>
<dbReference type="HAMAP" id="MF_01161">
    <property type="entry name" value="tRNA_Ile_lys_synt"/>
    <property type="match status" value="1"/>
</dbReference>
<dbReference type="InterPro" id="IPR020825">
    <property type="entry name" value="Phe-tRNA_synthase-like_B3/B4"/>
</dbReference>
<sequence>MVKKVKDFIIENNLLNKGDRVLVGLSGGPDSVCLLHILYNLKNDLEIELGAAHINHMLRGNEAIEDEEYSKRLCESLNIEFFSTRINIHKISKEKGISEEMAGREERYSFFEKIKEQEGYNKIAIAHNLNDHAETVILNLMRGSGMEGLCGIRVKREGGIIRPILCLSRDEIEEYCRINDLNPRIDKTNLENIYGRNKIRHDILPYMKKNFNDDIIETINRMSKLIQIDNDYLNKEVEWYYSKYCEKRPDNLIILKDAFSLDLALLTRLIRKSLFNFSEKYNNIEMKHIYEVIELSKNTTNKRIYLPNNIICENVYGDIYLKDKIKVLSKENNKEENEVIINKIDLENNTIEYNGYLIEFKIINNLKNNIEFSNNVLIKYFDYDNIKEELKIRQRRNGDKMIPLGMKNSKKLKDIFINLKIPSEERKEVPIVVFDDEIAWIVGYRVSESFKVTNKTSRILKITFRRKEKSNA</sequence>
<keyword evidence="6 8" id="KW-0067">ATP-binding</keyword>
<dbReference type="InterPro" id="IPR014729">
    <property type="entry name" value="Rossmann-like_a/b/a_fold"/>
</dbReference>
<evidence type="ECO:0000256" key="7">
    <source>
        <dbReference type="ARBA" id="ARBA00048539"/>
    </source>
</evidence>
<keyword evidence="2 8" id="KW-0963">Cytoplasm</keyword>
<name>A0A343J988_9CLOT</name>
<evidence type="ECO:0000256" key="1">
    <source>
        <dbReference type="ARBA" id="ARBA00004496"/>
    </source>
</evidence>
<dbReference type="KEGG" id="cia:BEN51_00860"/>
<dbReference type="Pfam" id="PF01171">
    <property type="entry name" value="ATP_bind_3"/>
    <property type="match status" value="1"/>
</dbReference>
<dbReference type="AlphaFoldDB" id="A0A343J988"/>
<dbReference type="SUPFAM" id="SSF56037">
    <property type="entry name" value="PheT/TilS domain"/>
    <property type="match status" value="1"/>
</dbReference>
<dbReference type="InterPro" id="IPR012094">
    <property type="entry name" value="tRNA_Ile_lys_synt"/>
</dbReference>
<protein>
    <recommendedName>
        <fullName evidence="8">tRNA(Ile)-lysidine synthase</fullName>
        <ecNumber evidence="8">6.3.4.19</ecNumber>
    </recommendedName>
    <alternativeName>
        <fullName evidence="8">tRNA(Ile)-2-lysyl-cytidine synthase</fullName>
    </alternativeName>
    <alternativeName>
        <fullName evidence="8">tRNA(Ile)-lysidine synthetase</fullName>
    </alternativeName>
</protein>
<evidence type="ECO:0000256" key="6">
    <source>
        <dbReference type="ARBA" id="ARBA00022840"/>
    </source>
</evidence>
<proteinExistence type="inferred from homology"/>
<feature type="domain" description="Lysidine-tRNA(Ile) synthetase C-terminal" evidence="9">
    <location>
        <begin position="390"/>
        <end position="462"/>
    </location>
</feature>
<evidence type="ECO:0000256" key="8">
    <source>
        <dbReference type="HAMAP-Rule" id="MF_01161"/>
    </source>
</evidence>
<dbReference type="Gene3D" id="3.50.40.10">
    <property type="entry name" value="Phenylalanyl-trna Synthetase, Chain B, domain 3"/>
    <property type="match status" value="1"/>
</dbReference>
<dbReference type="Gene3D" id="1.20.59.20">
    <property type="match status" value="1"/>
</dbReference>
<dbReference type="PANTHER" id="PTHR43033">
    <property type="entry name" value="TRNA(ILE)-LYSIDINE SYNTHASE-RELATED"/>
    <property type="match status" value="1"/>
</dbReference>
<keyword evidence="4 8" id="KW-0819">tRNA processing</keyword>
<dbReference type="RefSeq" id="WP_119864229.1">
    <property type="nucleotide sequence ID" value="NZ_CP016786.1"/>
</dbReference>
<dbReference type="Proteomes" id="UP000264883">
    <property type="component" value="Chromosome"/>
</dbReference>
<dbReference type="CDD" id="cd01992">
    <property type="entry name" value="TilS_N"/>
    <property type="match status" value="1"/>
</dbReference>
<dbReference type="InterPro" id="IPR012796">
    <property type="entry name" value="Lysidine-tRNA-synth_C"/>
</dbReference>
<keyword evidence="11" id="KW-1185">Reference proteome</keyword>
<comment type="domain">
    <text evidence="8">The N-terminal region contains the highly conserved SGGXDS motif, predicted to be a P-loop motif involved in ATP binding.</text>
</comment>
<dbReference type="OrthoDB" id="9807403at2"/>
<evidence type="ECO:0000256" key="5">
    <source>
        <dbReference type="ARBA" id="ARBA00022741"/>
    </source>
</evidence>